<dbReference type="InterPro" id="IPR006597">
    <property type="entry name" value="Sel1-like"/>
</dbReference>
<gene>
    <name evidence="1" type="ORF">ACFOW7_06440</name>
</gene>
<keyword evidence="2" id="KW-1185">Reference proteome</keyword>
<evidence type="ECO:0000313" key="2">
    <source>
        <dbReference type="Proteomes" id="UP001595791"/>
    </source>
</evidence>
<evidence type="ECO:0000313" key="1">
    <source>
        <dbReference type="EMBL" id="MFC4158994.1"/>
    </source>
</evidence>
<dbReference type="SUPFAM" id="SSF81901">
    <property type="entry name" value="HCP-like"/>
    <property type="match status" value="1"/>
</dbReference>
<sequence length="211" mass="23866">MKHATQTNGECQNSYAQEELLHAAIQNYEDDNMEAAISQFLTLAERGCEEAFLYLSLIYRDGDGAEKDELQAARYKKRYVQSIETKAAEGISAYQLKLAYMLQFGDGVAIDNARAFRLFSELASAGGGEAQFHLSRIYAHGWCGQKANPELELYWLDEATKSEWPKAIYYSALFLEAEPSSAESISRIKEMMHRAAELGCWQAKEYLEKSK</sequence>
<accession>A0ABV8MLH5</accession>
<organism evidence="1 2">
    <name type="scientific">Chitinimonas lacunae</name>
    <dbReference type="NCBI Taxonomy" id="1963018"/>
    <lineage>
        <taxon>Bacteria</taxon>
        <taxon>Pseudomonadati</taxon>
        <taxon>Pseudomonadota</taxon>
        <taxon>Betaproteobacteria</taxon>
        <taxon>Neisseriales</taxon>
        <taxon>Chitinibacteraceae</taxon>
        <taxon>Chitinimonas</taxon>
    </lineage>
</organism>
<dbReference type="PANTHER" id="PTHR11102:SF147">
    <property type="entry name" value="SEL1L ADAPTOR SUBUNIT OF ERAD E3 UBIQUITIN LIGASE"/>
    <property type="match status" value="1"/>
</dbReference>
<dbReference type="InterPro" id="IPR050767">
    <property type="entry name" value="Sel1_AlgK"/>
</dbReference>
<dbReference type="SMART" id="SM00671">
    <property type="entry name" value="SEL1"/>
    <property type="match status" value="3"/>
</dbReference>
<protein>
    <submittedName>
        <fullName evidence="1">Tetratricopeptide repeat protein</fullName>
    </submittedName>
</protein>
<reference evidence="2" key="1">
    <citation type="journal article" date="2019" name="Int. J. Syst. Evol. Microbiol.">
        <title>The Global Catalogue of Microorganisms (GCM) 10K type strain sequencing project: providing services to taxonomists for standard genome sequencing and annotation.</title>
        <authorList>
            <consortium name="The Broad Institute Genomics Platform"/>
            <consortium name="The Broad Institute Genome Sequencing Center for Infectious Disease"/>
            <person name="Wu L."/>
            <person name="Ma J."/>
        </authorList>
    </citation>
    <scope>NUCLEOTIDE SEQUENCE [LARGE SCALE GENOMIC DNA]</scope>
    <source>
        <strain evidence="2">LMG 29894</strain>
    </source>
</reference>
<dbReference type="EMBL" id="JBHSBU010000001">
    <property type="protein sequence ID" value="MFC4158994.1"/>
    <property type="molecule type" value="Genomic_DNA"/>
</dbReference>
<dbReference type="RefSeq" id="WP_378162264.1">
    <property type="nucleotide sequence ID" value="NZ_JBHSBU010000001.1"/>
</dbReference>
<dbReference type="Gene3D" id="1.25.40.10">
    <property type="entry name" value="Tetratricopeptide repeat domain"/>
    <property type="match status" value="1"/>
</dbReference>
<dbReference type="Pfam" id="PF08238">
    <property type="entry name" value="Sel1"/>
    <property type="match status" value="3"/>
</dbReference>
<dbReference type="InterPro" id="IPR011990">
    <property type="entry name" value="TPR-like_helical_dom_sf"/>
</dbReference>
<dbReference type="Proteomes" id="UP001595791">
    <property type="component" value="Unassembled WGS sequence"/>
</dbReference>
<name>A0ABV8MLH5_9NEIS</name>
<dbReference type="PANTHER" id="PTHR11102">
    <property type="entry name" value="SEL-1-LIKE PROTEIN"/>
    <property type="match status" value="1"/>
</dbReference>
<comment type="caution">
    <text evidence="1">The sequence shown here is derived from an EMBL/GenBank/DDBJ whole genome shotgun (WGS) entry which is preliminary data.</text>
</comment>
<proteinExistence type="predicted"/>